<name>A0A8T2FJQ7_9BRAS</name>
<evidence type="ECO:0000313" key="1">
    <source>
        <dbReference type="EMBL" id="KAG7636327.1"/>
    </source>
</evidence>
<dbReference type="EMBL" id="JAEFBK010000002">
    <property type="protein sequence ID" value="KAG7636327.1"/>
    <property type="molecule type" value="Genomic_DNA"/>
</dbReference>
<reference evidence="1 2" key="1">
    <citation type="submission" date="2020-12" db="EMBL/GenBank/DDBJ databases">
        <title>Concerted genomic and epigenomic changes stabilize Arabidopsis allopolyploids.</title>
        <authorList>
            <person name="Chen Z."/>
        </authorList>
    </citation>
    <scope>NUCLEOTIDE SEQUENCE [LARGE SCALE GENOMIC DNA]</scope>
    <source>
        <strain evidence="1">Allo738</strain>
        <tissue evidence="1">Leaf</tissue>
    </source>
</reference>
<evidence type="ECO:0000313" key="2">
    <source>
        <dbReference type="Proteomes" id="UP000694240"/>
    </source>
</evidence>
<proteinExistence type="predicted"/>
<dbReference type="Proteomes" id="UP000694240">
    <property type="component" value="Chromosome 2"/>
</dbReference>
<dbReference type="AlphaFoldDB" id="A0A8T2FJQ7"/>
<organism evidence="1 2">
    <name type="scientific">Arabidopsis thaliana x Arabidopsis arenosa</name>
    <dbReference type="NCBI Taxonomy" id="1240361"/>
    <lineage>
        <taxon>Eukaryota</taxon>
        <taxon>Viridiplantae</taxon>
        <taxon>Streptophyta</taxon>
        <taxon>Embryophyta</taxon>
        <taxon>Tracheophyta</taxon>
        <taxon>Spermatophyta</taxon>
        <taxon>Magnoliopsida</taxon>
        <taxon>eudicotyledons</taxon>
        <taxon>Gunneridae</taxon>
        <taxon>Pentapetalae</taxon>
        <taxon>rosids</taxon>
        <taxon>malvids</taxon>
        <taxon>Brassicales</taxon>
        <taxon>Brassicaceae</taxon>
        <taxon>Camelineae</taxon>
        <taxon>Arabidopsis</taxon>
    </lineage>
</organism>
<comment type="caution">
    <text evidence="1">The sequence shown here is derived from an EMBL/GenBank/DDBJ whole genome shotgun (WGS) entry which is preliminary data.</text>
</comment>
<protein>
    <submittedName>
        <fullName evidence="1">Uncharacterized protein</fullName>
    </submittedName>
</protein>
<accession>A0A8T2FJQ7</accession>
<gene>
    <name evidence="1" type="ORF">ISN45_At02g009730</name>
</gene>
<keyword evidence="2" id="KW-1185">Reference proteome</keyword>
<sequence length="207" mass="23106">MEHIDFNIALDIACRVGADSFTDLVGMLSTSKFFRSLAYNGTVLRQVSLKSFLDNSALINLSSTFRPFFELCLEAQNPTACYLKALRLACRKGRAEDGLALLLTMPSSSLHAQFATALLEVCLGKYHDAMHISAAFLEASSSFEAADAIATTVFHQMIQIGPRRIHSHCNTWHFEVYPSCPLTGCQMHNRCTDCLLYWYSVMFLVLC</sequence>